<evidence type="ECO:0000256" key="1">
    <source>
        <dbReference type="SAM" id="Coils"/>
    </source>
</evidence>
<dbReference type="OrthoDB" id="2311687at2759"/>
<dbReference type="Pfam" id="PF09447">
    <property type="entry name" value="Cnl2_NKP2"/>
    <property type="match status" value="1"/>
</dbReference>
<dbReference type="InterPro" id="IPR018565">
    <property type="entry name" value="Nkp2/Cnl2"/>
</dbReference>
<name>A0A5J5ES89_9PEZI</name>
<dbReference type="GO" id="GO:0007059">
    <property type="term" value="P:chromosome segregation"/>
    <property type="evidence" value="ECO:0007669"/>
    <property type="project" value="TreeGrafter"/>
</dbReference>
<feature type="coiled-coil region" evidence="1">
    <location>
        <begin position="115"/>
        <end position="153"/>
    </location>
</feature>
<dbReference type="PANTHER" id="PTHR28064:SF1">
    <property type="entry name" value="INNER KINETOCHORE SUBUNIT NKP2"/>
    <property type="match status" value="1"/>
</dbReference>
<dbReference type="Proteomes" id="UP000326924">
    <property type="component" value="Unassembled WGS sequence"/>
</dbReference>
<reference evidence="2 3" key="1">
    <citation type="submission" date="2019-09" db="EMBL/GenBank/DDBJ databases">
        <title>Draft genome of the ectomycorrhizal ascomycete Sphaerosporella brunnea.</title>
        <authorList>
            <consortium name="DOE Joint Genome Institute"/>
            <person name="Benucci G.M."/>
            <person name="Marozzi G."/>
            <person name="Antonielli L."/>
            <person name="Sanchez S."/>
            <person name="Marco P."/>
            <person name="Wang X."/>
            <person name="Falini L.B."/>
            <person name="Barry K."/>
            <person name="Haridas S."/>
            <person name="Lipzen A."/>
            <person name="Labutti K."/>
            <person name="Grigoriev I.V."/>
            <person name="Murat C."/>
            <person name="Martin F."/>
            <person name="Albertini E."/>
            <person name="Donnini D."/>
            <person name="Bonito G."/>
        </authorList>
    </citation>
    <scope>NUCLEOTIDE SEQUENCE [LARGE SCALE GENOMIC DNA]</scope>
    <source>
        <strain evidence="2 3">Sb_GMNB300</strain>
    </source>
</reference>
<protein>
    <submittedName>
        <fullName evidence="2">Cnl2/NKP2 family protein-domain-containing protein</fullName>
    </submittedName>
</protein>
<evidence type="ECO:0000313" key="2">
    <source>
        <dbReference type="EMBL" id="KAA8901393.1"/>
    </source>
</evidence>
<dbReference type="InParanoid" id="A0A5J5ES89"/>
<proteinExistence type="predicted"/>
<gene>
    <name evidence="2" type="ORF">FN846DRAFT_957448</name>
</gene>
<evidence type="ECO:0000313" key="3">
    <source>
        <dbReference type="Proteomes" id="UP000326924"/>
    </source>
</evidence>
<dbReference type="PANTHER" id="PTHR28064">
    <property type="entry name" value="INNER KINETOCHORE SUBUNIT NKP2"/>
    <property type="match status" value="1"/>
</dbReference>
<keyword evidence="1" id="KW-0175">Coiled coil</keyword>
<keyword evidence="3" id="KW-1185">Reference proteome</keyword>
<organism evidence="2 3">
    <name type="scientific">Sphaerosporella brunnea</name>
    <dbReference type="NCBI Taxonomy" id="1250544"/>
    <lineage>
        <taxon>Eukaryota</taxon>
        <taxon>Fungi</taxon>
        <taxon>Dikarya</taxon>
        <taxon>Ascomycota</taxon>
        <taxon>Pezizomycotina</taxon>
        <taxon>Pezizomycetes</taxon>
        <taxon>Pezizales</taxon>
        <taxon>Pyronemataceae</taxon>
        <taxon>Sphaerosporella</taxon>
    </lineage>
</organism>
<sequence>MASNKITLAETEILSSFLLSRAGLKDIISLSQFTLLFPRERRSNPQIKLLYRELQRLRESQIARVRRKIEHEAITGFNQRKVAARHKKLDERVDDENMIGIELFGAPQAQPVLPLKDLLKQMEFAAEELETEQANVEEECQEILEEIRDIVEDLSDLRYGKLASSDTQAQVTREINHLVGVCERILSEPADGKGGS</sequence>
<dbReference type="GO" id="GO:0031511">
    <property type="term" value="C:Mis6-Sim4 complex"/>
    <property type="evidence" value="ECO:0007669"/>
    <property type="project" value="TreeGrafter"/>
</dbReference>
<dbReference type="AlphaFoldDB" id="A0A5J5ES89"/>
<accession>A0A5J5ES89</accession>
<comment type="caution">
    <text evidence="2">The sequence shown here is derived from an EMBL/GenBank/DDBJ whole genome shotgun (WGS) entry which is preliminary data.</text>
</comment>
<dbReference type="EMBL" id="VXIS01000145">
    <property type="protein sequence ID" value="KAA8901393.1"/>
    <property type="molecule type" value="Genomic_DNA"/>
</dbReference>